<keyword evidence="4" id="KW-1185">Reference proteome</keyword>
<dbReference type="EnsemblPlants" id="Pp3c23_17000V3.2">
    <property type="protein sequence ID" value="PAC:32951273.CDS.1"/>
    <property type="gene ID" value="Pp3c23_17000"/>
</dbReference>
<reference evidence="3" key="3">
    <citation type="submission" date="2020-12" db="UniProtKB">
        <authorList>
            <consortium name="EnsemblPlants"/>
        </authorList>
    </citation>
    <scope>IDENTIFICATION</scope>
</reference>
<gene>
    <name evidence="2" type="ORF">PHYPA_028195</name>
</gene>
<evidence type="ECO:0000313" key="4">
    <source>
        <dbReference type="Proteomes" id="UP000006727"/>
    </source>
</evidence>
<reference evidence="2 4" key="2">
    <citation type="journal article" date="2018" name="Plant J.">
        <title>The Physcomitrella patens chromosome-scale assembly reveals moss genome structure and evolution.</title>
        <authorList>
            <person name="Lang D."/>
            <person name="Ullrich K.K."/>
            <person name="Murat F."/>
            <person name="Fuchs J."/>
            <person name="Jenkins J."/>
            <person name="Haas F.B."/>
            <person name="Piednoel M."/>
            <person name="Gundlach H."/>
            <person name="Van Bel M."/>
            <person name="Meyberg R."/>
            <person name="Vives C."/>
            <person name="Morata J."/>
            <person name="Symeonidi A."/>
            <person name="Hiss M."/>
            <person name="Muchero W."/>
            <person name="Kamisugi Y."/>
            <person name="Saleh O."/>
            <person name="Blanc G."/>
            <person name="Decker E.L."/>
            <person name="van Gessel N."/>
            <person name="Grimwood J."/>
            <person name="Hayes R.D."/>
            <person name="Graham S.W."/>
            <person name="Gunter L.E."/>
            <person name="McDaniel S.F."/>
            <person name="Hoernstein S.N.W."/>
            <person name="Larsson A."/>
            <person name="Li F.W."/>
            <person name="Perroud P.F."/>
            <person name="Phillips J."/>
            <person name="Ranjan P."/>
            <person name="Rokshar D.S."/>
            <person name="Rothfels C.J."/>
            <person name="Schneider L."/>
            <person name="Shu S."/>
            <person name="Stevenson D.W."/>
            <person name="Thummler F."/>
            <person name="Tillich M."/>
            <person name="Villarreal Aguilar J.C."/>
            <person name="Widiez T."/>
            <person name="Wong G.K."/>
            <person name="Wymore A."/>
            <person name="Zhang Y."/>
            <person name="Zimmer A.D."/>
            <person name="Quatrano R.S."/>
            <person name="Mayer K.F.X."/>
            <person name="Goodstein D."/>
            <person name="Casacuberta J.M."/>
            <person name="Vandepoele K."/>
            <person name="Reski R."/>
            <person name="Cuming A.C."/>
            <person name="Tuskan G.A."/>
            <person name="Maumus F."/>
            <person name="Salse J."/>
            <person name="Schmutz J."/>
            <person name="Rensing S.A."/>
        </authorList>
    </citation>
    <scope>NUCLEOTIDE SEQUENCE [LARGE SCALE GENOMIC DNA]</scope>
    <source>
        <strain evidence="3 4">cv. Gransden 2004</strain>
    </source>
</reference>
<evidence type="ECO:0000313" key="3">
    <source>
        <dbReference type="EnsemblPlants" id="PAC:32951272.CDS.1"/>
    </source>
</evidence>
<dbReference type="PaxDb" id="3218-PP1S222_118V6.1"/>
<protein>
    <submittedName>
        <fullName evidence="2 3">Uncharacterized protein</fullName>
    </submittedName>
</protein>
<feature type="transmembrane region" description="Helical" evidence="1">
    <location>
        <begin position="85"/>
        <end position="106"/>
    </location>
</feature>
<sequence>MSTSASPSPPHHRIFPFLNRGWRVKHRFKSEVSQFMRTCIADSHCLSSSESLRVGRISIASPTSDRASSLQCLRYVKGFGSTDGWVLPICCFIVSYIDAFWAIWLASSMACLRGDLEIRCYRKVMRRGFGDRSRGVSSPQ</sequence>
<evidence type="ECO:0000256" key="1">
    <source>
        <dbReference type="SAM" id="Phobius"/>
    </source>
</evidence>
<dbReference type="AlphaFoldDB" id="A0A2K1IJQ0"/>
<dbReference type="Proteomes" id="UP000006727">
    <property type="component" value="Chromosome 23"/>
</dbReference>
<dbReference type="EnsemblPlants" id="Pp3c23_17000V3.1">
    <property type="protein sequence ID" value="PAC:32951272.CDS.1"/>
    <property type="gene ID" value="Pp3c23_17000"/>
</dbReference>
<dbReference type="EMBL" id="ABEU02000023">
    <property type="protein sequence ID" value="PNR29501.1"/>
    <property type="molecule type" value="Genomic_DNA"/>
</dbReference>
<keyword evidence="1" id="KW-0812">Transmembrane</keyword>
<evidence type="ECO:0000313" key="2">
    <source>
        <dbReference type="EMBL" id="PNR29501.1"/>
    </source>
</evidence>
<dbReference type="Gramene" id="Pp3c23_17000V3.1">
    <property type="protein sequence ID" value="PAC:32951272.CDS.1"/>
    <property type="gene ID" value="Pp3c23_17000"/>
</dbReference>
<dbReference type="InParanoid" id="A0A2K1IJQ0"/>
<name>A0A2K1IJQ0_PHYPA</name>
<keyword evidence="1" id="KW-0472">Membrane</keyword>
<proteinExistence type="predicted"/>
<reference evidence="2 4" key="1">
    <citation type="journal article" date="2008" name="Science">
        <title>The Physcomitrella genome reveals evolutionary insights into the conquest of land by plants.</title>
        <authorList>
            <person name="Rensing S."/>
            <person name="Lang D."/>
            <person name="Zimmer A."/>
            <person name="Terry A."/>
            <person name="Salamov A."/>
            <person name="Shapiro H."/>
            <person name="Nishiyama T."/>
            <person name="Perroud P.-F."/>
            <person name="Lindquist E."/>
            <person name="Kamisugi Y."/>
            <person name="Tanahashi T."/>
            <person name="Sakakibara K."/>
            <person name="Fujita T."/>
            <person name="Oishi K."/>
            <person name="Shin-I T."/>
            <person name="Kuroki Y."/>
            <person name="Toyoda A."/>
            <person name="Suzuki Y."/>
            <person name="Hashimoto A."/>
            <person name="Yamaguchi K."/>
            <person name="Sugano A."/>
            <person name="Kohara Y."/>
            <person name="Fujiyama A."/>
            <person name="Anterola A."/>
            <person name="Aoki S."/>
            <person name="Ashton N."/>
            <person name="Barbazuk W.B."/>
            <person name="Barker E."/>
            <person name="Bennetzen J."/>
            <person name="Bezanilla M."/>
            <person name="Blankenship R."/>
            <person name="Cho S.H."/>
            <person name="Dutcher S."/>
            <person name="Estelle M."/>
            <person name="Fawcett J.A."/>
            <person name="Gundlach H."/>
            <person name="Hanada K."/>
            <person name="Heyl A."/>
            <person name="Hicks K.A."/>
            <person name="Hugh J."/>
            <person name="Lohr M."/>
            <person name="Mayer K."/>
            <person name="Melkozernov A."/>
            <person name="Murata T."/>
            <person name="Nelson D."/>
            <person name="Pils B."/>
            <person name="Prigge M."/>
            <person name="Reiss B."/>
            <person name="Renner T."/>
            <person name="Rombauts S."/>
            <person name="Rushton P."/>
            <person name="Sanderfoot A."/>
            <person name="Schween G."/>
            <person name="Shiu S.-H."/>
            <person name="Stueber K."/>
            <person name="Theodoulou F.L."/>
            <person name="Tu H."/>
            <person name="Van de Peer Y."/>
            <person name="Verrier P.J."/>
            <person name="Waters E."/>
            <person name="Wood A."/>
            <person name="Yang L."/>
            <person name="Cove D."/>
            <person name="Cuming A."/>
            <person name="Hasebe M."/>
            <person name="Lucas S."/>
            <person name="Mishler D.B."/>
            <person name="Reski R."/>
            <person name="Grigoriev I."/>
            <person name="Quatrano R.S."/>
            <person name="Boore J.L."/>
        </authorList>
    </citation>
    <scope>NUCLEOTIDE SEQUENCE [LARGE SCALE GENOMIC DNA]</scope>
    <source>
        <strain evidence="3 4">cv. Gransden 2004</strain>
    </source>
</reference>
<organism evidence="2">
    <name type="scientific">Physcomitrium patens</name>
    <name type="common">Spreading-leaved earth moss</name>
    <name type="synonym">Physcomitrella patens</name>
    <dbReference type="NCBI Taxonomy" id="3218"/>
    <lineage>
        <taxon>Eukaryota</taxon>
        <taxon>Viridiplantae</taxon>
        <taxon>Streptophyta</taxon>
        <taxon>Embryophyta</taxon>
        <taxon>Bryophyta</taxon>
        <taxon>Bryophytina</taxon>
        <taxon>Bryopsida</taxon>
        <taxon>Funariidae</taxon>
        <taxon>Funariales</taxon>
        <taxon>Funariaceae</taxon>
        <taxon>Physcomitrium</taxon>
    </lineage>
</organism>
<accession>A0A2K1IJQ0</accession>
<keyword evidence="1" id="KW-1133">Transmembrane helix</keyword>
<dbReference type="Gramene" id="Pp3c23_17000V3.2">
    <property type="protein sequence ID" value="PAC:32951273.CDS.1"/>
    <property type="gene ID" value="Pp3c23_17000"/>
</dbReference>